<dbReference type="CDD" id="cd16443">
    <property type="entry name" value="LplA"/>
    <property type="match status" value="1"/>
</dbReference>
<comment type="pathway">
    <text evidence="3">Protein modification; protein lipoylation via endogenous pathway; protein N(6)-(lipoyl)lysine from octanoyl-[acyl-carrier-protein].</text>
</comment>
<evidence type="ECO:0000256" key="3">
    <source>
        <dbReference type="HAMAP-Rule" id="MF_02119"/>
    </source>
</evidence>
<dbReference type="HAMAP" id="MF_02119">
    <property type="entry name" value="LipL"/>
    <property type="match status" value="1"/>
</dbReference>
<dbReference type="GO" id="GO:0033819">
    <property type="term" value="F:lipoyl(octanoyl) transferase activity"/>
    <property type="evidence" value="ECO:0007669"/>
    <property type="project" value="InterPro"/>
</dbReference>
<sequence length="277" mass="31236">MINNLLKQAQWRVIDQSLLNPAFEAKQSFAIDDTLCRFVGAGRSPAIARTWVHPKTIVLGIQDARLPHLKEGLDFLKSQQYSVIVRNSGGLAVVLDEGVWNLSFIFSERETRISIDEGFETMVAFIEAMLAPYRLNIEVGEIAHSYCPGRYDMSVNGRKFAGISQRRLRQAVAVQIYLCVNGSGSERARLVQHFYQEALKGEKTKLAYPDIQPDVMASLSEITGQALTMDDIMTAFYKTLQQHNSDLISSALTPEEATSYEKDYLRMVERNDKTFSL</sequence>
<name>A0A8J2YBT5_9BACL</name>
<reference evidence="5" key="1">
    <citation type="journal article" date="2014" name="Int. J. Syst. Evol. Microbiol.">
        <title>Complete genome sequence of Corynebacterium casei LMG S-19264T (=DSM 44701T), isolated from a smear-ripened cheese.</title>
        <authorList>
            <consortium name="US DOE Joint Genome Institute (JGI-PGF)"/>
            <person name="Walter F."/>
            <person name="Albersmeier A."/>
            <person name="Kalinowski J."/>
            <person name="Ruckert C."/>
        </authorList>
    </citation>
    <scope>NUCLEOTIDE SEQUENCE</scope>
    <source>
        <strain evidence="5">CGMCC 1.15371</strain>
    </source>
</reference>
<feature type="domain" description="BPL/LPL catalytic" evidence="4">
    <location>
        <begin position="42"/>
        <end position="227"/>
    </location>
</feature>
<dbReference type="InterPro" id="IPR024897">
    <property type="entry name" value="LipL"/>
</dbReference>
<dbReference type="RefSeq" id="WP_308422108.1">
    <property type="nucleotide sequence ID" value="NZ_BMIR01000001.1"/>
</dbReference>
<dbReference type="GO" id="GO:0009249">
    <property type="term" value="P:protein lipoylation"/>
    <property type="evidence" value="ECO:0007669"/>
    <property type="project" value="UniProtKB-UniRule"/>
</dbReference>
<keyword evidence="1 3" id="KW-0808">Transferase</keyword>
<dbReference type="InterPro" id="IPR045864">
    <property type="entry name" value="aa-tRNA-synth_II/BPL/LPL"/>
</dbReference>
<dbReference type="InterPro" id="IPR004143">
    <property type="entry name" value="BPL_LPL_catalytic"/>
</dbReference>
<dbReference type="PANTHER" id="PTHR43679:SF2">
    <property type="entry name" value="OCTANOYL-[GCVH]:PROTEIN N-OCTANOYLTRANSFERASE"/>
    <property type="match status" value="1"/>
</dbReference>
<dbReference type="AlphaFoldDB" id="A0A8J2YBT5"/>
<protein>
    <recommendedName>
        <fullName evidence="3">Octanoyl-[GcvH]:protein N-octanoyltransferase</fullName>
        <ecNumber evidence="3">2.3.1.204</ecNumber>
    </recommendedName>
    <alternativeName>
        <fullName evidence="3">Octanoyl-[GcvH]:E2 amidotransferase</fullName>
    </alternativeName>
</protein>
<reference evidence="5" key="2">
    <citation type="submission" date="2020-09" db="EMBL/GenBank/DDBJ databases">
        <authorList>
            <person name="Sun Q."/>
            <person name="Zhou Y."/>
        </authorList>
    </citation>
    <scope>NUCLEOTIDE SEQUENCE</scope>
    <source>
        <strain evidence="5">CGMCC 1.15371</strain>
    </source>
</reference>
<evidence type="ECO:0000259" key="4">
    <source>
        <dbReference type="PROSITE" id="PS51733"/>
    </source>
</evidence>
<dbReference type="EMBL" id="BMIR01000001">
    <property type="protein sequence ID" value="GGE28853.1"/>
    <property type="molecule type" value="Genomic_DNA"/>
</dbReference>
<comment type="function">
    <text evidence="3">Catalyzes the amidotransfer (transamidation) of the octanoyl moiety from octanoyl-GcvH to the lipoyl domain of the E2 subunit of lipoate-dependent enzymes.</text>
</comment>
<evidence type="ECO:0000313" key="5">
    <source>
        <dbReference type="EMBL" id="GGE28853.1"/>
    </source>
</evidence>
<dbReference type="Gene3D" id="3.30.930.10">
    <property type="entry name" value="Bira Bifunctional Protein, Domain 2"/>
    <property type="match status" value="1"/>
</dbReference>
<proteinExistence type="inferred from homology"/>
<accession>A0A8J2YBT5</accession>
<evidence type="ECO:0000256" key="1">
    <source>
        <dbReference type="ARBA" id="ARBA00022679"/>
    </source>
</evidence>
<evidence type="ECO:0000256" key="2">
    <source>
        <dbReference type="ARBA" id="ARBA00023315"/>
    </source>
</evidence>
<dbReference type="PANTHER" id="PTHR43679">
    <property type="entry name" value="OCTANOYLTRANSFERASE LIPM-RELATED"/>
    <property type="match status" value="1"/>
</dbReference>
<dbReference type="Pfam" id="PF21948">
    <property type="entry name" value="LplA-B_cat"/>
    <property type="match status" value="1"/>
</dbReference>
<comment type="catalytic activity">
    <reaction evidence="3">
        <text>N(6)-octanoyl-L-lysyl-[glycine-cleavage complex H protein] + L-lysyl-[lipoyl-carrier protein] = N(6)-octanoyl-L-lysyl-[lipoyl-carrier protein] + L-lysyl-[glycine-cleavage complex H protein]</text>
        <dbReference type="Rhea" id="RHEA:20213"/>
        <dbReference type="Rhea" id="RHEA-COMP:10500"/>
        <dbReference type="Rhea" id="RHEA-COMP:10501"/>
        <dbReference type="Rhea" id="RHEA-COMP:10503"/>
        <dbReference type="Rhea" id="RHEA-COMP:10504"/>
        <dbReference type="ChEBI" id="CHEBI:29969"/>
        <dbReference type="ChEBI" id="CHEBI:78809"/>
        <dbReference type="EC" id="2.3.1.204"/>
    </reaction>
</comment>
<feature type="active site" description="Acyl-thioester intermediate" evidence="3">
    <location>
        <position position="147"/>
    </location>
</feature>
<dbReference type="InterPro" id="IPR050664">
    <property type="entry name" value="Octanoyltrans_LipM/LipL"/>
</dbReference>
<comment type="caution">
    <text evidence="5">The sequence shown here is derived from an EMBL/GenBank/DDBJ whole genome shotgun (WGS) entry which is preliminary data.</text>
</comment>
<gene>
    <name evidence="3 5" type="primary">lipL</name>
    <name evidence="5" type="ORF">GCM10011391_04280</name>
</gene>
<dbReference type="Proteomes" id="UP000628775">
    <property type="component" value="Unassembled WGS sequence"/>
</dbReference>
<dbReference type="SUPFAM" id="SSF55681">
    <property type="entry name" value="Class II aaRS and biotin synthetases"/>
    <property type="match status" value="1"/>
</dbReference>
<comment type="similarity">
    <text evidence="3">Belongs to the octanoyltransferase LipL family.</text>
</comment>
<dbReference type="PROSITE" id="PS51733">
    <property type="entry name" value="BPL_LPL_CATALYTIC"/>
    <property type="match status" value="1"/>
</dbReference>
<organism evidence="5 6">
    <name type="scientific">Pullulanibacillus camelliae</name>
    <dbReference type="NCBI Taxonomy" id="1707096"/>
    <lineage>
        <taxon>Bacteria</taxon>
        <taxon>Bacillati</taxon>
        <taxon>Bacillota</taxon>
        <taxon>Bacilli</taxon>
        <taxon>Bacillales</taxon>
        <taxon>Sporolactobacillaceae</taxon>
        <taxon>Pullulanibacillus</taxon>
    </lineage>
</organism>
<dbReference type="GO" id="GO:0009107">
    <property type="term" value="P:lipoate biosynthetic process"/>
    <property type="evidence" value="ECO:0007669"/>
    <property type="project" value="UniProtKB-UniRule"/>
</dbReference>
<keyword evidence="2 3" id="KW-0012">Acyltransferase</keyword>
<evidence type="ECO:0000313" key="6">
    <source>
        <dbReference type="Proteomes" id="UP000628775"/>
    </source>
</evidence>
<dbReference type="EC" id="2.3.1.204" evidence="3"/>
<comment type="miscellaneous">
    <text evidence="3">The reaction proceeds via a thioester-linked acyl-enzyme intermediate.</text>
</comment>
<keyword evidence="6" id="KW-1185">Reference proteome</keyword>
<feature type="site" description="Lowers pKa of active site Cys" evidence="3">
    <location>
        <position position="159"/>
    </location>
</feature>